<dbReference type="RefSeq" id="WP_092090400.1">
    <property type="nucleotide sequence ID" value="NZ_FMZW01000082.1"/>
</dbReference>
<evidence type="ECO:0000259" key="9">
    <source>
        <dbReference type="Pfam" id="PF12704"/>
    </source>
</evidence>
<evidence type="ECO:0000313" key="10">
    <source>
        <dbReference type="EMBL" id="SDF87857.1"/>
    </source>
</evidence>
<dbReference type="InterPro" id="IPR025857">
    <property type="entry name" value="MacB_PCD"/>
</dbReference>
<organism evidence="10 11">
    <name type="scientific">Bradyrhizobium brasilense</name>
    <dbReference type="NCBI Taxonomy" id="1419277"/>
    <lineage>
        <taxon>Bacteria</taxon>
        <taxon>Pseudomonadati</taxon>
        <taxon>Pseudomonadota</taxon>
        <taxon>Alphaproteobacteria</taxon>
        <taxon>Hyphomicrobiales</taxon>
        <taxon>Nitrobacteraceae</taxon>
        <taxon>Bradyrhizobium</taxon>
    </lineage>
</organism>
<proteinExistence type="inferred from homology"/>
<dbReference type="GO" id="GO:0022857">
    <property type="term" value="F:transmembrane transporter activity"/>
    <property type="evidence" value="ECO:0007669"/>
    <property type="project" value="TreeGrafter"/>
</dbReference>
<dbReference type="Pfam" id="PF02687">
    <property type="entry name" value="FtsX"/>
    <property type="match status" value="1"/>
</dbReference>
<feature type="transmembrane region" description="Helical" evidence="7">
    <location>
        <begin position="372"/>
        <end position="392"/>
    </location>
</feature>
<reference evidence="10 11" key="1">
    <citation type="submission" date="2016-10" db="EMBL/GenBank/DDBJ databases">
        <authorList>
            <person name="de Groot N.N."/>
        </authorList>
    </citation>
    <scope>NUCLEOTIDE SEQUENCE [LARGE SCALE GENOMIC DNA]</scope>
    <source>
        <strain evidence="10 11">R5</strain>
    </source>
</reference>
<feature type="transmembrane region" description="Helical" evidence="7">
    <location>
        <begin position="21"/>
        <end position="42"/>
    </location>
</feature>
<evidence type="ECO:0000256" key="1">
    <source>
        <dbReference type="ARBA" id="ARBA00004651"/>
    </source>
</evidence>
<evidence type="ECO:0000256" key="5">
    <source>
        <dbReference type="ARBA" id="ARBA00023136"/>
    </source>
</evidence>
<dbReference type="EMBL" id="FMZW01000082">
    <property type="protein sequence ID" value="SDF87857.1"/>
    <property type="molecule type" value="Genomic_DNA"/>
</dbReference>
<comment type="subcellular location">
    <subcellularLocation>
        <location evidence="1">Cell membrane</location>
        <topology evidence="1">Multi-pass membrane protein</topology>
    </subcellularLocation>
</comment>
<keyword evidence="5 7" id="KW-0472">Membrane</keyword>
<evidence type="ECO:0000259" key="8">
    <source>
        <dbReference type="Pfam" id="PF02687"/>
    </source>
</evidence>
<dbReference type="Pfam" id="PF12704">
    <property type="entry name" value="MacB_PCD"/>
    <property type="match status" value="1"/>
</dbReference>
<feature type="transmembrane region" description="Helical" evidence="7">
    <location>
        <begin position="331"/>
        <end position="360"/>
    </location>
</feature>
<sequence>MRLATTLVPALHALRVHRLRTGLALLGICFGVAAIVLIVVLGSNTQAKLDAEIRELGADVLLVLPGPARSKGAWSTKGKPAVTEADSDAIAQEISGLLAVAPALRGLTQVVAGNRNQSTTVRGVTPGMFEARPWPLTTGRPLVEEDVRRSAKVALLAHGIARTLFGDEDPAGQVVRIKQIPFVVVGVLKEKGHSLDGDDLDNQIFIPMTTARKRVLGFFRGHPTAVGGITLRVANTAEIEQASAAVRGLLRERHRTGRNDLDDFVVRDLAAAQRAQSQSAWLTTLMLTGAAAVSLFVGGVGIMNVMLVSVSERRQEIGLRMAIGARRREIGCQFLIEAGLLSLLGSGVGVVLGVCGALLFGAGPAIERPETGLAILCAVGTATLITVVSSLYPSRKAARLDPAEALTQR</sequence>
<evidence type="ECO:0000256" key="2">
    <source>
        <dbReference type="ARBA" id="ARBA00022475"/>
    </source>
</evidence>
<keyword evidence="4 7" id="KW-1133">Transmembrane helix</keyword>
<evidence type="ECO:0000256" key="3">
    <source>
        <dbReference type="ARBA" id="ARBA00022692"/>
    </source>
</evidence>
<feature type="transmembrane region" description="Helical" evidence="7">
    <location>
        <begin position="281"/>
        <end position="310"/>
    </location>
</feature>
<keyword evidence="3 7" id="KW-0812">Transmembrane</keyword>
<feature type="domain" description="ABC3 transporter permease C-terminal" evidence="8">
    <location>
        <begin position="290"/>
        <end position="402"/>
    </location>
</feature>
<evidence type="ECO:0000256" key="4">
    <source>
        <dbReference type="ARBA" id="ARBA00022989"/>
    </source>
</evidence>
<keyword evidence="2" id="KW-1003">Cell membrane</keyword>
<dbReference type="AlphaFoldDB" id="A0A1G7PNN3"/>
<dbReference type="InterPro" id="IPR003838">
    <property type="entry name" value="ABC3_permease_C"/>
</dbReference>
<accession>A0A1G7PNN3</accession>
<evidence type="ECO:0000313" key="11">
    <source>
        <dbReference type="Proteomes" id="UP000199245"/>
    </source>
</evidence>
<dbReference type="GO" id="GO:0005886">
    <property type="term" value="C:plasma membrane"/>
    <property type="evidence" value="ECO:0007669"/>
    <property type="project" value="UniProtKB-SubCell"/>
</dbReference>
<dbReference type="PANTHER" id="PTHR30572:SF4">
    <property type="entry name" value="ABC TRANSPORTER PERMEASE YTRF"/>
    <property type="match status" value="1"/>
</dbReference>
<dbReference type="Proteomes" id="UP000199245">
    <property type="component" value="Unassembled WGS sequence"/>
</dbReference>
<gene>
    <name evidence="10" type="ORF">SAMN05216337_108212</name>
</gene>
<name>A0A1G7PNN3_9BRAD</name>
<dbReference type="PANTHER" id="PTHR30572">
    <property type="entry name" value="MEMBRANE COMPONENT OF TRANSPORTER-RELATED"/>
    <property type="match status" value="1"/>
</dbReference>
<protein>
    <submittedName>
        <fullName evidence="10">Putative ABC transport system permease protein</fullName>
    </submittedName>
</protein>
<dbReference type="InterPro" id="IPR050250">
    <property type="entry name" value="Macrolide_Exporter_MacB"/>
</dbReference>
<feature type="domain" description="MacB-like periplasmic core" evidence="9">
    <location>
        <begin position="21"/>
        <end position="248"/>
    </location>
</feature>
<evidence type="ECO:0000256" key="7">
    <source>
        <dbReference type="SAM" id="Phobius"/>
    </source>
</evidence>
<comment type="similarity">
    <text evidence="6">Belongs to the ABC-4 integral membrane protein family.</text>
</comment>
<evidence type="ECO:0000256" key="6">
    <source>
        <dbReference type="ARBA" id="ARBA00038076"/>
    </source>
</evidence>